<evidence type="ECO:0000256" key="4">
    <source>
        <dbReference type="ARBA" id="ARBA00022475"/>
    </source>
</evidence>
<dbReference type="EMBL" id="CABL01000019">
    <property type="protein sequence ID" value="CBH76190.1"/>
    <property type="molecule type" value="Genomic_DNA"/>
</dbReference>
<evidence type="ECO:0000256" key="3">
    <source>
        <dbReference type="ARBA" id="ARBA00022449"/>
    </source>
</evidence>
<keyword evidence="8 10" id="KW-0472">Membrane</keyword>
<dbReference type="AlphaFoldDB" id="E6PIA0"/>
<keyword evidence="7" id="KW-0406">Ion transport</keyword>
<keyword evidence="2" id="KW-0813">Transport</keyword>
<comment type="caution">
    <text evidence="11">The sequence shown here is derived from an EMBL/GenBank/DDBJ whole genome shotgun (WGS) entry which is preliminary data.</text>
</comment>
<dbReference type="GO" id="GO:0005886">
    <property type="term" value="C:plasma membrane"/>
    <property type="evidence" value="ECO:0007669"/>
    <property type="project" value="UniProtKB-SubCell"/>
</dbReference>
<keyword evidence="5 10" id="KW-0812">Transmembrane</keyword>
<dbReference type="InterPro" id="IPR050222">
    <property type="entry name" value="MATE_MdtK"/>
</dbReference>
<feature type="transmembrane region" description="Helical" evidence="10">
    <location>
        <begin position="160"/>
        <end position="184"/>
    </location>
</feature>
<evidence type="ECO:0000256" key="8">
    <source>
        <dbReference type="ARBA" id="ARBA00023136"/>
    </source>
</evidence>
<evidence type="ECO:0000256" key="10">
    <source>
        <dbReference type="SAM" id="Phobius"/>
    </source>
</evidence>
<evidence type="ECO:0000256" key="6">
    <source>
        <dbReference type="ARBA" id="ARBA00022989"/>
    </source>
</evidence>
<feature type="transmembrane region" description="Helical" evidence="10">
    <location>
        <begin position="190"/>
        <end position="214"/>
    </location>
</feature>
<feature type="transmembrane region" description="Helical" evidence="10">
    <location>
        <begin position="380"/>
        <end position="400"/>
    </location>
</feature>
<dbReference type="InterPro" id="IPR048279">
    <property type="entry name" value="MdtK-like"/>
</dbReference>
<feature type="transmembrane region" description="Helical" evidence="10">
    <location>
        <begin position="128"/>
        <end position="148"/>
    </location>
</feature>
<feature type="transmembrane region" description="Helical" evidence="10">
    <location>
        <begin position="23"/>
        <end position="46"/>
    </location>
</feature>
<dbReference type="GO" id="GO:0042910">
    <property type="term" value="F:xenobiotic transmembrane transporter activity"/>
    <property type="evidence" value="ECO:0007669"/>
    <property type="project" value="InterPro"/>
</dbReference>
<feature type="transmembrane region" description="Helical" evidence="10">
    <location>
        <begin position="95"/>
        <end position="116"/>
    </location>
</feature>
<evidence type="ECO:0000256" key="7">
    <source>
        <dbReference type="ARBA" id="ARBA00023065"/>
    </source>
</evidence>
<feature type="transmembrane region" description="Helical" evidence="10">
    <location>
        <begin position="52"/>
        <end position="74"/>
    </location>
</feature>
<evidence type="ECO:0000256" key="5">
    <source>
        <dbReference type="ARBA" id="ARBA00022692"/>
    </source>
</evidence>
<reference evidence="11" key="1">
    <citation type="submission" date="2009-10" db="EMBL/GenBank/DDBJ databases">
        <title>Diversity of trophic interactions inside an arsenic-rich microbial ecosystem.</title>
        <authorList>
            <person name="Bertin P.N."/>
            <person name="Heinrich-Salmeron A."/>
            <person name="Pelletier E."/>
            <person name="Goulhen-Chollet F."/>
            <person name="Arsene-Ploetze F."/>
            <person name="Gallien S."/>
            <person name="Calteau A."/>
            <person name="Vallenet D."/>
            <person name="Casiot C."/>
            <person name="Chane-Woon-Ming B."/>
            <person name="Giloteaux L."/>
            <person name="Barakat M."/>
            <person name="Bonnefoy V."/>
            <person name="Bruneel O."/>
            <person name="Chandler M."/>
            <person name="Cleiss J."/>
            <person name="Duran R."/>
            <person name="Elbaz-Poulichet F."/>
            <person name="Fonknechten N."/>
            <person name="Lauga B."/>
            <person name="Mornico D."/>
            <person name="Ortet P."/>
            <person name="Schaeffer C."/>
            <person name="Siguier P."/>
            <person name="Alexander Thil Smith A."/>
            <person name="Van Dorsselaer A."/>
            <person name="Weissenbach J."/>
            <person name="Medigue C."/>
            <person name="Le Paslier D."/>
        </authorList>
    </citation>
    <scope>NUCLEOTIDE SEQUENCE</scope>
</reference>
<accession>E6PIA0</accession>
<sequence>MIVDHTNVGAALRRYSMPFAAQMLGDQLLGIVDTIVIGTLGVVALAGATAAITLQLVLIFAMAGLWTGTSIITAQRIGANDIEGFGRAVRAGMPIPILFALLATGAAALFGHHVLHGMIGNLASLHDASIYLVLRCAALVPMAIDGTLIGSLGAAGNRKLGIAVLATINIVHVPLLLILGLGWFTHHPLGIVGIGISSLLAESIGAIFAVYYVARRPQYRIFERMEADLRLALRTAWLGLPESVFLVTLILPDVAIVTMLAPLGALAISGFRALTIVSDATFVVPSPMQSTTQIVVGQRLGAGDFAGAQRFVASARRIGLGFSTLAGALVALFAWPLAFLFTLDATVASMAALPLALHMVTLPLKGIAQVSLAPIRASGDTAFSMSIGIFCNALVIPLAWLGIERLHYGLFSVPFAWIIAWIARAALTEWKLRTGSWLHAPPLRA</sequence>
<feature type="transmembrane region" description="Helical" evidence="10">
    <location>
        <begin position="263"/>
        <end position="284"/>
    </location>
</feature>
<feature type="transmembrane region" description="Helical" evidence="10">
    <location>
        <begin position="235"/>
        <end position="257"/>
    </location>
</feature>
<dbReference type="InterPro" id="IPR002528">
    <property type="entry name" value="MATE_fam"/>
</dbReference>
<evidence type="ECO:0000313" key="11">
    <source>
        <dbReference type="EMBL" id="CBH76190.1"/>
    </source>
</evidence>
<feature type="transmembrane region" description="Helical" evidence="10">
    <location>
        <begin position="406"/>
        <end position="427"/>
    </location>
</feature>
<dbReference type="PANTHER" id="PTHR43298">
    <property type="entry name" value="MULTIDRUG RESISTANCE PROTEIN NORM-RELATED"/>
    <property type="match status" value="1"/>
</dbReference>
<evidence type="ECO:0000256" key="1">
    <source>
        <dbReference type="ARBA" id="ARBA00004651"/>
    </source>
</evidence>
<gene>
    <name evidence="11" type="ORF">CARN1_0670</name>
</gene>
<dbReference type="Pfam" id="PF01554">
    <property type="entry name" value="MatE"/>
    <property type="match status" value="2"/>
</dbReference>
<organism evidence="11">
    <name type="scientific">mine drainage metagenome</name>
    <dbReference type="NCBI Taxonomy" id="410659"/>
    <lineage>
        <taxon>unclassified sequences</taxon>
        <taxon>metagenomes</taxon>
        <taxon>ecological metagenomes</taxon>
    </lineage>
</organism>
<keyword evidence="4" id="KW-1003">Cell membrane</keyword>
<comment type="subcellular location">
    <subcellularLocation>
        <location evidence="1">Cell membrane</location>
        <topology evidence="1">Multi-pass membrane protein</topology>
    </subcellularLocation>
</comment>
<dbReference type="PANTHER" id="PTHR43298:SF2">
    <property type="entry name" value="FMN_FAD EXPORTER YEEO-RELATED"/>
    <property type="match status" value="1"/>
</dbReference>
<name>E6PIA0_9ZZZZ</name>
<feature type="transmembrane region" description="Helical" evidence="10">
    <location>
        <begin position="318"/>
        <end position="341"/>
    </location>
</feature>
<keyword evidence="3" id="KW-0050">Antiport</keyword>
<evidence type="ECO:0000256" key="2">
    <source>
        <dbReference type="ARBA" id="ARBA00022448"/>
    </source>
</evidence>
<keyword evidence="6 10" id="KW-1133">Transmembrane helix</keyword>
<dbReference type="GO" id="GO:0015297">
    <property type="term" value="F:antiporter activity"/>
    <property type="evidence" value="ECO:0007669"/>
    <property type="project" value="UniProtKB-KW"/>
</dbReference>
<protein>
    <recommendedName>
        <fullName evidence="9">Multidrug-efflux transporter</fullName>
    </recommendedName>
</protein>
<dbReference type="GO" id="GO:0006811">
    <property type="term" value="P:monoatomic ion transport"/>
    <property type="evidence" value="ECO:0007669"/>
    <property type="project" value="UniProtKB-KW"/>
</dbReference>
<evidence type="ECO:0000256" key="9">
    <source>
        <dbReference type="ARBA" id="ARBA00031636"/>
    </source>
</evidence>
<dbReference type="PIRSF" id="PIRSF006603">
    <property type="entry name" value="DinF"/>
    <property type="match status" value="1"/>
</dbReference>
<proteinExistence type="predicted"/>